<keyword evidence="1" id="KW-0694">RNA-binding</keyword>
<evidence type="ECO:0000313" key="3">
    <source>
        <dbReference type="EMBL" id="UOB21352.1"/>
    </source>
</evidence>
<accession>A0ABY3ZXR7</accession>
<evidence type="ECO:0000313" key="4">
    <source>
        <dbReference type="Proteomes" id="UP000830343"/>
    </source>
</evidence>
<dbReference type="InterPro" id="IPR051608">
    <property type="entry name" value="RQC_Subunit_NEMF"/>
</dbReference>
<comment type="subunit">
    <text evidence="1">Associates with stalled 50S ribosomal subunits. Binds to RqcP.</text>
</comment>
<comment type="function">
    <text evidence="1">Key component of the ribosome quality control system (RQC), a ribosome-associated complex that mediates the extraction of incompletely synthesized nascent chains from stalled ribosomes and their subsequent degradation. RqcH recruits Ala-charged tRNA, and with RqcP directs the elongation of stalled nascent chains on 50S ribosomal subunits, leading to non-templated C-terminal alanine extensions (Ala tail). The Ala tail promotes nascent chain degradation. May add between 1 and at least 8 Ala residues. Binds to stalled 50S ribosomal subunits.</text>
</comment>
<dbReference type="Proteomes" id="UP000830343">
    <property type="component" value="Chromosome"/>
</dbReference>
<dbReference type="PANTHER" id="PTHR15239">
    <property type="entry name" value="NUCLEAR EXPORT MEDIATOR FACTOR NEMF"/>
    <property type="match status" value="1"/>
</dbReference>
<dbReference type="Gene3D" id="1.10.8.50">
    <property type="match status" value="1"/>
</dbReference>
<gene>
    <name evidence="1" type="primary">rqcH</name>
    <name evidence="3" type="ORF">MRZ06_04520</name>
</gene>
<organism evidence="3 4">
    <name type="scientific">Macrococcus armenti</name>
    <dbReference type="NCBI Taxonomy" id="2875764"/>
    <lineage>
        <taxon>Bacteria</taxon>
        <taxon>Bacillati</taxon>
        <taxon>Bacillota</taxon>
        <taxon>Bacilli</taxon>
        <taxon>Bacillales</taxon>
        <taxon>Staphylococcaceae</taxon>
        <taxon>Macrococcus</taxon>
    </lineage>
</organism>
<dbReference type="InterPro" id="IPR043682">
    <property type="entry name" value="RqcH_bacterial"/>
</dbReference>
<dbReference type="HAMAP" id="MF_00844_B">
    <property type="entry name" value="RqcH_B"/>
    <property type="match status" value="1"/>
</dbReference>
<keyword evidence="1" id="KW-0648">Protein biosynthesis</keyword>
<dbReference type="Pfam" id="PF05833">
    <property type="entry name" value="NFACT_N"/>
    <property type="match status" value="1"/>
</dbReference>
<evidence type="ECO:0000259" key="2">
    <source>
        <dbReference type="Pfam" id="PF18297"/>
    </source>
</evidence>
<name>A0ABY3ZXR7_9STAP</name>
<reference evidence="3" key="2">
    <citation type="submission" date="2022-04" db="EMBL/GenBank/DDBJ databases">
        <title>Antimicrobial genetic elements in methicillin-resistant Macrococcus armenti.</title>
        <authorList>
            <person name="Keller J.E."/>
            <person name="Schwendener S."/>
            <person name="Pantucek R."/>
            <person name="Perreten V."/>
        </authorList>
    </citation>
    <scope>NUCLEOTIDE SEQUENCE</scope>
    <source>
        <strain evidence="3">CCM 2609</strain>
    </source>
</reference>
<comment type="similarity">
    <text evidence="1">Belongs to the NEMF family.</text>
</comment>
<dbReference type="EMBL" id="CP094348">
    <property type="protein sequence ID" value="UOB21352.1"/>
    <property type="molecule type" value="Genomic_DNA"/>
</dbReference>
<feature type="domain" description="NFACT protein RNA binding" evidence="2">
    <location>
        <begin position="440"/>
        <end position="519"/>
    </location>
</feature>
<dbReference type="PANTHER" id="PTHR15239:SF6">
    <property type="entry name" value="RIBOSOME QUALITY CONTROL COMPLEX SUBUNIT NEMF"/>
    <property type="match status" value="1"/>
</dbReference>
<dbReference type="InterPro" id="IPR059101">
    <property type="entry name" value="NFACT-R_2"/>
</dbReference>
<proteinExistence type="inferred from homology"/>
<sequence length="561" mass="65108">MAFDGLFTHQIIKELSFLETARINKITQPDQYTVILTIRANRKNQKLMLSIHPNFARMHITNNQFDNPFEPPMFLRVLRKHIEGGIIEHINQIGNDRIVHFIINNTDEIGDRIKRHLYLEIMGKHSNIILTDENNKILDSFKHLTPNTNSARTLMPGFNYEFPPTEKKSNPFEVDSIQDALDMSIPIHKAVLKHLEGFSPLAVKELLSMDSDIDRAFNQFMQLIKSNPATFKVDGREDFYFRPVAHSTEIKTYDNLSTMLDDYYKDRAVRERVRNQTNDLSRHLNSLLQKNEKKLAKLVDELEQTKRMDEMNLFGELITSNMYQLKQGMDELKTVNYYNEETVTIPLNPRKSPAENAQYYYKQYNRLKTRKAHAAEQIKATQDEIAYIETIQMQLDHISLDDIDDIRTELAEQNLIKKKHKSKQSKKNKQLSIGYYLSRDGQEIVVGRNNLQNEYITHKLSRNNYLWFHTKDIPGSHVVIMDSNPSDGTIEDAAILAGHFSKAHGSSKIPVDYTEIKHVHKPSGAKPGFVTYTDQITVMITPEDDYVAQLRNNYLNKKVPE</sequence>
<dbReference type="RefSeq" id="WP_243366910.1">
    <property type="nucleotide sequence ID" value="NZ_CP094348.1"/>
</dbReference>
<dbReference type="Gene3D" id="3.40.970.40">
    <property type="entry name" value="fibrinogen binding protein from staphylococcus aureus domain like"/>
    <property type="match status" value="1"/>
</dbReference>
<reference evidence="3" key="1">
    <citation type="submission" date="2022-03" db="EMBL/GenBank/DDBJ databases">
        <authorList>
            <person name="Vrbovska V."/>
            <person name="Kovarovic V."/>
            <person name="Botka T."/>
            <person name="Pantucek R."/>
        </authorList>
    </citation>
    <scope>NUCLEOTIDE SEQUENCE</scope>
    <source>
        <strain evidence="3">CCM 2609</strain>
    </source>
</reference>
<dbReference type="Gene3D" id="2.30.310.10">
    <property type="entry name" value="ibrinogen binding protein from staphylococcus aureus domain"/>
    <property type="match status" value="1"/>
</dbReference>
<keyword evidence="1" id="KW-0699">rRNA-binding</keyword>
<evidence type="ECO:0000256" key="1">
    <source>
        <dbReference type="HAMAP-Rule" id="MF_00844"/>
    </source>
</evidence>
<dbReference type="Pfam" id="PF18297">
    <property type="entry name" value="NFACT-R_2"/>
    <property type="match status" value="1"/>
</dbReference>
<keyword evidence="1" id="KW-0820">tRNA-binding</keyword>
<protein>
    <recommendedName>
        <fullName evidence="1">Rqc2 homolog RqcH</fullName>
        <shortName evidence="1">RqcH</shortName>
    </recommendedName>
</protein>
<keyword evidence="4" id="KW-1185">Reference proteome</keyword>